<dbReference type="Proteomes" id="UP000762676">
    <property type="component" value="Unassembled WGS sequence"/>
</dbReference>
<dbReference type="GO" id="GO:0015293">
    <property type="term" value="F:symporter activity"/>
    <property type="evidence" value="ECO:0007669"/>
    <property type="project" value="TreeGrafter"/>
</dbReference>
<comment type="caution">
    <text evidence="13">The sequence shown here is derived from an EMBL/GenBank/DDBJ whole genome shotgun (WGS) entry which is preliminary data.</text>
</comment>
<evidence type="ECO:0000256" key="1">
    <source>
        <dbReference type="ARBA" id="ARBA00004651"/>
    </source>
</evidence>
<reference evidence="13 14" key="1">
    <citation type="journal article" date="2021" name="Elife">
        <title>Chloroplast acquisition without the gene transfer in kleptoplastic sea slugs, Plakobranchus ocellatus.</title>
        <authorList>
            <person name="Maeda T."/>
            <person name="Takahashi S."/>
            <person name="Yoshida T."/>
            <person name="Shimamura S."/>
            <person name="Takaki Y."/>
            <person name="Nagai Y."/>
            <person name="Toyoda A."/>
            <person name="Suzuki Y."/>
            <person name="Arimoto A."/>
            <person name="Ishii H."/>
            <person name="Satoh N."/>
            <person name="Nishiyama T."/>
            <person name="Hasebe M."/>
            <person name="Maruyama T."/>
            <person name="Minagawa J."/>
            <person name="Obokata J."/>
            <person name="Shigenobu S."/>
        </authorList>
    </citation>
    <scope>NUCLEOTIDE SEQUENCE [LARGE SCALE GENOMIC DNA]</scope>
</reference>
<evidence type="ECO:0000256" key="6">
    <source>
        <dbReference type="ARBA" id="ARBA00022989"/>
    </source>
</evidence>
<evidence type="ECO:0000256" key="3">
    <source>
        <dbReference type="ARBA" id="ARBA00022448"/>
    </source>
</evidence>
<dbReference type="PROSITE" id="PS50283">
    <property type="entry name" value="NA_SOLUT_SYMP_3"/>
    <property type="match status" value="1"/>
</dbReference>
<organism evidence="13 14">
    <name type="scientific">Elysia marginata</name>
    <dbReference type="NCBI Taxonomy" id="1093978"/>
    <lineage>
        <taxon>Eukaryota</taxon>
        <taxon>Metazoa</taxon>
        <taxon>Spiralia</taxon>
        <taxon>Lophotrochozoa</taxon>
        <taxon>Mollusca</taxon>
        <taxon>Gastropoda</taxon>
        <taxon>Heterobranchia</taxon>
        <taxon>Euthyneura</taxon>
        <taxon>Panpulmonata</taxon>
        <taxon>Sacoglossa</taxon>
        <taxon>Placobranchoidea</taxon>
        <taxon>Plakobranchidae</taxon>
        <taxon>Elysia</taxon>
    </lineage>
</organism>
<dbReference type="Gene3D" id="1.20.1730.10">
    <property type="entry name" value="Sodium/glucose cotransporter"/>
    <property type="match status" value="1"/>
</dbReference>
<dbReference type="PANTHER" id="PTHR42985">
    <property type="entry name" value="SODIUM-COUPLED MONOCARBOXYLATE TRANSPORTER"/>
    <property type="match status" value="1"/>
</dbReference>
<dbReference type="AlphaFoldDB" id="A0AAV4HAP1"/>
<keyword evidence="4" id="KW-1003">Cell membrane</keyword>
<keyword evidence="7" id="KW-0915">Sodium</keyword>
<evidence type="ECO:0000256" key="12">
    <source>
        <dbReference type="SAM" id="Phobius"/>
    </source>
</evidence>
<comment type="similarity">
    <text evidence="2 11">Belongs to the sodium:solute symporter (SSF) (TC 2.A.21) family.</text>
</comment>
<dbReference type="InterPro" id="IPR051163">
    <property type="entry name" value="Sodium:Solute_Symporter_SSF"/>
</dbReference>
<keyword evidence="9 12" id="KW-0472">Membrane</keyword>
<gene>
    <name evidence="13" type="ORF">ElyMa_000899400</name>
</gene>
<protein>
    <submittedName>
        <fullName evidence="13">Sodium-coupled monocarboxylate transporter 1</fullName>
    </submittedName>
</protein>
<evidence type="ECO:0000256" key="5">
    <source>
        <dbReference type="ARBA" id="ARBA00022692"/>
    </source>
</evidence>
<evidence type="ECO:0000256" key="7">
    <source>
        <dbReference type="ARBA" id="ARBA00023053"/>
    </source>
</evidence>
<evidence type="ECO:0000256" key="2">
    <source>
        <dbReference type="ARBA" id="ARBA00006434"/>
    </source>
</evidence>
<dbReference type="GO" id="GO:0005886">
    <property type="term" value="C:plasma membrane"/>
    <property type="evidence" value="ECO:0007669"/>
    <property type="project" value="UniProtKB-SubCell"/>
</dbReference>
<sequence length="120" mass="13160">MDGSVDSQRHLHVWDYVVFAISIAVSLGIGIFYAFMSSRKNSIEEYLMGGRSMGFLPTAVSLVVSFQSAVTMLGVPAEAYLHGAQYVWFALGLGISMLLVVNIGVPMFYPLRITSAYEVK</sequence>
<accession>A0AAV4HAP1</accession>
<feature type="transmembrane region" description="Helical" evidence="12">
    <location>
        <begin position="16"/>
        <end position="35"/>
    </location>
</feature>
<keyword evidence="5 12" id="KW-0812">Transmembrane</keyword>
<keyword evidence="8" id="KW-0406">Ion transport</keyword>
<name>A0AAV4HAP1_9GAST</name>
<evidence type="ECO:0000256" key="10">
    <source>
        <dbReference type="ARBA" id="ARBA00023201"/>
    </source>
</evidence>
<comment type="subcellular location">
    <subcellularLocation>
        <location evidence="1">Cell membrane</location>
        <topology evidence="1">Multi-pass membrane protein</topology>
    </subcellularLocation>
</comment>
<dbReference type="InterPro" id="IPR038377">
    <property type="entry name" value="Na/Glc_symporter_sf"/>
</dbReference>
<feature type="transmembrane region" description="Helical" evidence="12">
    <location>
        <begin position="55"/>
        <end position="75"/>
    </location>
</feature>
<keyword evidence="3" id="KW-0813">Transport</keyword>
<dbReference type="PANTHER" id="PTHR42985:SF40">
    <property type="entry name" value="LD47995P-RELATED"/>
    <property type="match status" value="1"/>
</dbReference>
<evidence type="ECO:0000256" key="11">
    <source>
        <dbReference type="RuleBase" id="RU362091"/>
    </source>
</evidence>
<evidence type="ECO:0000313" key="14">
    <source>
        <dbReference type="Proteomes" id="UP000762676"/>
    </source>
</evidence>
<keyword evidence="6 12" id="KW-1133">Transmembrane helix</keyword>
<dbReference type="GO" id="GO:0006814">
    <property type="term" value="P:sodium ion transport"/>
    <property type="evidence" value="ECO:0007669"/>
    <property type="project" value="UniProtKB-KW"/>
</dbReference>
<evidence type="ECO:0000313" key="13">
    <source>
        <dbReference type="EMBL" id="GFR93680.1"/>
    </source>
</evidence>
<keyword evidence="14" id="KW-1185">Reference proteome</keyword>
<proteinExistence type="inferred from homology"/>
<keyword evidence="10" id="KW-0739">Sodium transport</keyword>
<evidence type="ECO:0000256" key="4">
    <source>
        <dbReference type="ARBA" id="ARBA00022475"/>
    </source>
</evidence>
<feature type="transmembrane region" description="Helical" evidence="12">
    <location>
        <begin position="87"/>
        <end position="111"/>
    </location>
</feature>
<evidence type="ECO:0000256" key="8">
    <source>
        <dbReference type="ARBA" id="ARBA00023065"/>
    </source>
</evidence>
<dbReference type="InterPro" id="IPR001734">
    <property type="entry name" value="Na/solute_symporter"/>
</dbReference>
<dbReference type="Pfam" id="PF00474">
    <property type="entry name" value="SSF"/>
    <property type="match status" value="1"/>
</dbReference>
<dbReference type="EMBL" id="BMAT01001844">
    <property type="protein sequence ID" value="GFR93680.1"/>
    <property type="molecule type" value="Genomic_DNA"/>
</dbReference>
<evidence type="ECO:0000256" key="9">
    <source>
        <dbReference type="ARBA" id="ARBA00023136"/>
    </source>
</evidence>